<feature type="domain" description="MTTase N-terminal" evidence="13">
    <location>
        <begin position="3"/>
        <end position="113"/>
    </location>
</feature>
<dbReference type="InterPro" id="IPR007197">
    <property type="entry name" value="rSAM"/>
</dbReference>
<dbReference type="Pfam" id="PF00919">
    <property type="entry name" value="UPF0004"/>
    <property type="match status" value="1"/>
</dbReference>
<dbReference type="SFLD" id="SFLDS00029">
    <property type="entry name" value="Radical_SAM"/>
    <property type="match status" value="1"/>
</dbReference>
<dbReference type="InterPro" id="IPR006466">
    <property type="entry name" value="MiaB-like_arc_euk"/>
</dbReference>
<dbReference type="SMART" id="SM00729">
    <property type="entry name" value="Elp3"/>
    <property type="match status" value="1"/>
</dbReference>
<dbReference type="EMBL" id="NDWU01000018">
    <property type="protein sequence ID" value="PUA31414.1"/>
    <property type="molecule type" value="Genomic_DNA"/>
</dbReference>
<dbReference type="PROSITE" id="PS51918">
    <property type="entry name" value="RADICAL_SAM"/>
    <property type="match status" value="1"/>
</dbReference>
<evidence type="ECO:0000256" key="9">
    <source>
        <dbReference type="ARBA" id="ARBA00023014"/>
    </source>
</evidence>
<keyword evidence="6 11" id="KW-0819">tRNA processing</keyword>
<name>A0A2R7Y1K8_9ARCH</name>
<comment type="catalytic activity">
    <reaction evidence="10 11">
        <text>N(6)-L-threonylcarbamoyladenosine(37) in tRNA + (sulfur carrier)-SH + AH2 + 2 S-adenosyl-L-methionine = 2-methylsulfanyl-N(6)-L-threonylcarbamoyladenosine(37) in tRNA + (sulfur carrier)-H + 5'-deoxyadenosine + L-methionine + A + S-adenosyl-L-homocysteine + 2 H(+)</text>
        <dbReference type="Rhea" id="RHEA:37075"/>
        <dbReference type="Rhea" id="RHEA-COMP:10163"/>
        <dbReference type="Rhea" id="RHEA-COMP:11092"/>
        <dbReference type="Rhea" id="RHEA-COMP:14737"/>
        <dbReference type="Rhea" id="RHEA-COMP:14739"/>
        <dbReference type="ChEBI" id="CHEBI:13193"/>
        <dbReference type="ChEBI" id="CHEBI:15378"/>
        <dbReference type="ChEBI" id="CHEBI:17319"/>
        <dbReference type="ChEBI" id="CHEBI:17499"/>
        <dbReference type="ChEBI" id="CHEBI:29917"/>
        <dbReference type="ChEBI" id="CHEBI:57844"/>
        <dbReference type="ChEBI" id="CHEBI:57856"/>
        <dbReference type="ChEBI" id="CHEBI:59789"/>
        <dbReference type="ChEBI" id="CHEBI:64428"/>
        <dbReference type="ChEBI" id="CHEBI:74418"/>
        <dbReference type="ChEBI" id="CHEBI:74420"/>
        <dbReference type="EC" id="2.8.4.5"/>
    </reaction>
</comment>
<dbReference type="PROSITE" id="PS50926">
    <property type="entry name" value="TRAM"/>
    <property type="match status" value="1"/>
</dbReference>
<evidence type="ECO:0000256" key="5">
    <source>
        <dbReference type="ARBA" id="ARBA00022691"/>
    </source>
</evidence>
<protein>
    <recommendedName>
        <fullName evidence="11">tRNA-t(6)A37 methylthiotransferase</fullName>
        <ecNumber evidence="11">2.8.4.5</ecNumber>
    </recommendedName>
</protein>
<evidence type="ECO:0000313" key="16">
    <source>
        <dbReference type="Proteomes" id="UP000244066"/>
    </source>
</evidence>
<dbReference type="GO" id="GO:0046872">
    <property type="term" value="F:metal ion binding"/>
    <property type="evidence" value="ECO:0007669"/>
    <property type="project" value="UniProtKB-UniRule"/>
</dbReference>
<comment type="cofactor">
    <cofactor evidence="11">
        <name>[4Fe-4S] cluster</name>
        <dbReference type="ChEBI" id="CHEBI:49883"/>
    </cofactor>
    <text evidence="11">Binds 1 or 2 [4Fe-4S] cluster. One cluster is coordinated with 3 cysteines and an exchangeable S-adenosyl-L-methionine.</text>
</comment>
<dbReference type="InterPro" id="IPR058240">
    <property type="entry name" value="rSAM_sf"/>
</dbReference>
<evidence type="ECO:0000259" key="13">
    <source>
        <dbReference type="PROSITE" id="PS51449"/>
    </source>
</evidence>
<evidence type="ECO:0000256" key="7">
    <source>
        <dbReference type="ARBA" id="ARBA00022723"/>
    </source>
</evidence>
<dbReference type="Proteomes" id="UP000244066">
    <property type="component" value="Unassembled WGS sequence"/>
</dbReference>
<dbReference type="InterPro" id="IPR023404">
    <property type="entry name" value="rSAM_horseshoe"/>
</dbReference>
<dbReference type="NCBIfam" id="TIGR01578">
    <property type="entry name" value="MiaB-like-B"/>
    <property type="match status" value="1"/>
</dbReference>
<dbReference type="SUPFAM" id="SSF102114">
    <property type="entry name" value="Radical SAM enzymes"/>
    <property type="match status" value="1"/>
</dbReference>
<evidence type="ECO:0000256" key="4">
    <source>
        <dbReference type="ARBA" id="ARBA00022679"/>
    </source>
</evidence>
<evidence type="ECO:0000256" key="1">
    <source>
        <dbReference type="ARBA" id="ARBA00002399"/>
    </source>
</evidence>
<evidence type="ECO:0000256" key="8">
    <source>
        <dbReference type="ARBA" id="ARBA00023004"/>
    </source>
</evidence>
<dbReference type="GO" id="GO:0051539">
    <property type="term" value="F:4 iron, 4 sulfur cluster binding"/>
    <property type="evidence" value="ECO:0007669"/>
    <property type="project" value="UniProtKB-UniRule"/>
</dbReference>
<dbReference type="GO" id="GO:0035598">
    <property type="term" value="F:tRNA (N(6)-L-threonylcarbamoyladenosine(37)-C(2))-methylthiotransferase activity"/>
    <property type="evidence" value="ECO:0007669"/>
    <property type="project" value="UniProtKB-UniRule"/>
</dbReference>
<dbReference type="AlphaFoldDB" id="A0A2R7Y1K8"/>
<keyword evidence="4 11" id="KW-0808">Transferase</keyword>
<comment type="similarity">
    <text evidence="2 11">Belongs to the methylthiotransferase family. CDKAL1 subfamily.</text>
</comment>
<accession>A0A2R7Y1K8</accession>
<evidence type="ECO:0000256" key="6">
    <source>
        <dbReference type="ARBA" id="ARBA00022694"/>
    </source>
</evidence>
<dbReference type="Pfam" id="PF04055">
    <property type="entry name" value="Radical_SAM"/>
    <property type="match status" value="1"/>
</dbReference>
<dbReference type="NCBIfam" id="TIGR00089">
    <property type="entry name" value="MiaB/RimO family radical SAM methylthiotransferase"/>
    <property type="match status" value="1"/>
</dbReference>
<dbReference type="InterPro" id="IPR013848">
    <property type="entry name" value="Methylthiotransferase_N"/>
</dbReference>
<gene>
    <name evidence="15" type="ORF">B9J98_06545</name>
</gene>
<reference evidence="15 16" key="1">
    <citation type="submission" date="2017-04" db="EMBL/GenBank/DDBJ databases">
        <title>Draft Aigarchaeota genome from a New Zealand hot spring.</title>
        <authorList>
            <person name="Reysenbach A.-L."/>
            <person name="Donaho J.A."/>
            <person name="Gerhart J."/>
            <person name="Kelley J.F."/>
            <person name="Kouba K."/>
            <person name="Podar M."/>
            <person name="Stott M."/>
        </authorList>
    </citation>
    <scope>NUCLEOTIDE SEQUENCE [LARGE SCALE GENOMIC DNA]</scope>
    <source>
        <strain evidence="15">NZ13_MG1</strain>
    </source>
</reference>
<dbReference type="SFLD" id="SFLDG01082">
    <property type="entry name" value="B12-binding_domain_containing"/>
    <property type="match status" value="1"/>
</dbReference>
<sequence>MPPKVYAEVYGCAANQADGEIILGLLERAGFSIVSRPDEADLNVLVTCAVKKPTSDRMLERARRLYESGKTLLVAGCMVTAEREAIRNVAPSAILIGPRDVCKVVEVVSSRMGLECARIPSTTDGKLGQHRRRKNRVVGIVPVSEGCRWARCAFCIVPRARGPFSSYPMGEVVGEVRRFLEDGCREIWLTSQDMGSYGLDLGRNMLPDLIEEVAGLDGRFFVRVGMMNPIYLGPILERLIRSYSSPKVFKFLHLPLQSGSAKVLRDMGRGYTPQLFRSIVERFRASIPGLTLATDIIVGYPTETDEDFEMSIKVLEEIKPDMVNISKFYPRPGTPASKLPQLPSRVVDERSKVMTELCRELSARANERWIGWHGLALVDEVGKYGEMVCRNASYKPIALDTRQDLIGKFVEVSVTSAGAYCLFGKLENVLG</sequence>
<comment type="function">
    <text evidence="1 11">Catalyzes the methylthiolation of N6-threonylcarbamoyladenosine (t(6)A), leading to the formation of 2-methylthio-N6-threonylcarbamoyladenosine (ms(2)t(6)A) at position 37 in tRNAs that read codons beginning with adenine.</text>
</comment>
<dbReference type="PROSITE" id="PS51449">
    <property type="entry name" value="MTTASE_N"/>
    <property type="match status" value="1"/>
</dbReference>
<evidence type="ECO:0000259" key="12">
    <source>
        <dbReference type="PROSITE" id="PS50926"/>
    </source>
</evidence>
<dbReference type="Gene3D" id="3.40.50.12160">
    <property type="entry name" value="Methylthiotransferase, N-terminal domain"/>
    <property type="match status" value="1"/>
</dbReference>
<feature type="domain" description="TRAM" evidence="12">
    <location>
        <begin position="367"/>
        <end position="428"/>
    </location>
</feature>
<comment type="caution">
    <text evidence="15">The sequence shown here is derived from an EMBL/GenBank/DDBJ whole genome shotgun (WGS) entry which is preliminary data.</text>
</comment>
<evidence type="ECO:0000256" key="2">
    <source>
        <dbReference type="ARBA" id="ARBA00008616"/>
    </source>
</evidence>
<keyword evidence="5 11" id="KW-0949">S-adenosyl-L-methionine</keyword>
<dbReference type="InterPro" id="IPR005839">
    <property type="entry name" value="Methylthiotransferase"/>
</dbReference>
<feature type="domain" description="Radical SAM core" evidence="14">
    <location>
        <begin position="133"/>
        <end position="364"/>
    </location>
</feature>
<keyword evidence="7 11" id="KW-0479">Metal-binding</keyword>
<dbReference type="InterPro" id="IPR002792">
    <property type="entry name" value="TRAM_dom"/>
</dbReference>
<proteinExistence type="inferred from homology"/>
<evidence type="ECO:0000259" key="14">
    <source>
        <dbReference type="PROSITE" id="PS51918"/>
    </source>
</evidence>
<evidence type="ECO:0000256" key="3">
    <source>
        <dbReference type="ARBA" id="ARBA00022485"/>
    </source>
</evidence>
<dbReference type="InterPro" id="IPR038135">
    <property type="entry name" value="Methylthiotransferase_N_sf"/>
</dbReference>
<organism evidence="15 16">
    <name type="scientific">Candidatus Terraquivivens tikiterensis</name>
    <dbReference type="NCBI Taxonomy" id="1980982"/>
    <lineage>
        <taxon>Archaea</taxon>
        <taxon>Nitrososphaerota</taxon>
        <taxon>Candidatus Wolframiiraptoraceae</taxon>
        <taxon>Candidatus Terraquivivens</taxon>
    </lineage>
</organism>
<evidence type="ECO:0000256" key="10">
    <source>
        <dbReference type="ARBA" id="ARBA00051661"/>
    </source>
</evidence>
<dbReference type="FunFam" id="3.80.30.20:FF:000002">
    <property type="entry name" value="threonylcarbamoyladenosine tRNA methylthiotransferase isoform X2"/>
    <property type="match status" value="1"/>
</dbReference>
<keyword evidence="3 11" id="KW-0004">4Fe-4S</keyword>
<dbReference type="InterPro" id="IPR006638">
    <property type="entry name" value="Elp3/MiaA/NifB-like_rSAM"/>
</dbReference>
<dbReference type="EC" id="2.8.4.5" evidence="11"/>
<evidence type="ECO:0000256" key="11">
    <source>
        <dbReference type="RuleBase" id="RU368081"/>
    </source>
</evidence>
<dbReference type="PANTHER" id="PTHR11918:SF45">
    <property type="entry name" value="THREONYLCARBAMOYLADENOSINE TRNA METHYLTHIOTRANSFERASE"/>
    <property type="match status" value="1"/>
</dbReference>
<keyword evidence="9 11" id="KW-0411">Iron-sulfur</keyword>
<dbReference type="PANTHER" id="PTHR11918">
    <property type="entry name" value="RADICAL SAM PROTEINS"/>
    <property type="match status" value="1"/>
</dbReference>
<keyword evidence="8 11" id="KW-0408">Iron</keyword>
<dbReference type="Gene3D" id="3.80.30.20">
    <property type="entry name" value="tm_1862 like domain"/>
    <property type="match status" value="1"/>
</dbReference>
<evidence type="ECO:0000313" key="15">
    <source>
        <dbReference type="EMBL" id="PUA31414.1"/>
    </source>
</evidence>